<reference evidence="3 4" key="1">
    <citation type="submission" date="2020-08" db="EMBL/GenBank/DDBJ databases">
        <title>Sequencing the genomes of 1000 actinobacteria strains.</title>
        <authorList>
            <person name="Klenk H.-P."/>
        </authorList>
    </citation>
    <scope>NUCLEOTIDE SEQUENCE [LARGE SCALE GENOMIC DNA]</scope>
    <source>
        <strain evidence="3 4">DSM 43851</strain>
    </source>
</reference>
<evidence type="ECO:0000256" key="1">
    <source>
        <dbReference type="SAM" id="SignalP"/>
    </source>
</evidence>
<keyword evidence="4" id="KW-1185">Reference proteome</keyword>
<evidence type="ECO:0000313" key="3">
    <source>
        <dbReference type="EMBL" id="MBB5891096.1"/>
    </source>
</evidence>
<dbReference type="PANTHER" id="PTHR34512">
    <property type="entry name" value="CELL SURFACE PROTEIN"/>
    <property type="match status" value="1"/>
</dbReference>
<accession>A0A7W9NGF3</accession>
<dbReference type="Pfam" id="PF13360">
    <property type="entry name" value="PQQ_2"/>
    <property type="match status" value="2"/>
</dbReference>
<evidence type="ECO:0000259" key="2">
    <source>
        <dbReference type="Pfam" id="PF13360"/>
    </source>
</evidence>
<proteinExistence type="predicted"/>
<evidence type="ECO:0000313" key="4">
    <source>
        <dbReference type="Proteomes" id="UP000585638"/>
    </source>
</evidence>
<name>A0A7W9NGF3_9PSEU</name>
<dbReference type="PROSITE" id="PS51257">
    <property type="entry name" value="PROKAR_LIPOPROTEIN"/>
    <property type="match status" value="1"/>
</dbReference>
<dbReference type="Proteomes" id="UP000585638">
    <property type="component" value="Unassembled WGS sequence"/>
</dbReference>
<dbReference type="Gene3D" id="2.130.10.10">
    <property type="entry name" value="YVTN repeat-like/Quinoprotein amine dehydrogenase"/>
    <property type="match status" value="2"/>
</dbReference>
<dbReference type="InterPro" id="IPR002372">
    <property type="entry name" value="PQQ_rpt_dom"/>
</dbReference>
<dbReference type="InterPro" id="IPR011047">
    <property type="entry name" value="Quinoprotein_ADH-like_sf"/>
</dbReference>
<feature type="chain" id="PRO_5031130653" evidence="1">
    <location>
        <begin position="24"/>
        <end position="380"/>
    </location>
</feature>
<protein>
    <submittedName>
        <fullName evidence="3">Outer membrane protein assembly factor BamB</fullName>
    </submittedName>
</protein>
<dbReference type="EMBL" id="JACHIR010000001">
    <property type="protein sequence ID" value="MBB5891096.1"/>
    <property type="molecule type" value="Genomic_DNA"/>
</dbReference>
<feature type="domain" description="Pyrrolo-quinoline quinone repeat" evidence="2">
    <location>
        <begin position="173"/>
        <end position="327"/>
    </location>
</feature>
<sequence>MRKSLLAMALLLVGGCAAPMATALPAQSPGAATWAPWPAALHDARHSGSSTSDGPVKGTVRWQRNLEGAVTPGPVIGSDGTIYASSTAGVLHAIDPVSGQDRWTYDSQYTGGGDLSVSPLILPDGDIVWPVPGPRLLVLSPSGTLLWSVALPGTPTSPTSVDGRRIYVGDLAGHVSAVDAGTRSLLWTVSVGRVSYGSVVTDGARIYTTADAGVTAVDAGGAVVWQRDPHDDITEVSAGLAPDGTVLLGTNGSHEWAYHPDGSQAWTAPRYITYSSPSVTASGLAYVGDHGGTVTAFDVRTGSVVKSYRVNGQEIWSSTVLDRNYRLYYANQAGDVYGLAPDGGVLFDVNVGGPVDSYPALSTDGALIVGSRNGVLTSIG</sequence>
<gene>
    <name evidence="3" type="ORF">BJ998_002292</name>
</gene>
<feature type="signal peptide" evidence="1">
    <location>
        <begin position="1"/>
        <end position="23"/>
    </location>
</feature>
<comment type="caution">
    <text evidence="3">The sequence shown here is derived from an EMBL/GenBank/DDBJ whole genome shotgun (WGS) entry which is preliminary data.</text>
</comment>
<keyword evidence="1" id="KW-0732">Signal</keyword>
<feature type="domain" description="Pyrrolo-quinoline quinone repeat" evidence="2">
    <location>
        <begin position="57"/>
        <end position="170"/>
    </location>
</feature>
<dbReference type="AlphaFoldDB" id="A0A7W9NGF3"/>
<dbReference type="SUPFAM" id="SSF50998">
    <property type="entry name" value="Quinoprotein alcohol dehydrogenase-like"/>
    <property type="match status" value="1"/>
</dbReference>
<organism evidence="3 4">
    <name type="scientific">Kutzneria kofuensis</name>
    <dbReference type="NCBI Taxonomy" id="103725"/>
    <lineage>
        <taxon>Bacteria</taxon>
        <taxon>Bacillati</taxon>
        <taxon>Actinomycetota</taxon>
        <taxon>Actinomycetes</taxon>
        <taxon>Pseudonocardiales</taxon>
        <taxon>Pseudonocardiaceae</taxon>
        <taxon>Kutzneria</taxon>
    </lineage>
</organism>
<dbReference type="InterPro" id="IPR015943">
    <property type="entry name" value="WD40/YVTN_repeat-like_dom_sf"/>
</dbReference>
<dbReference type="InterPro" id="IPR018391">
    <property type="entry name" value="PQQ_b-propeller_rpt"/>
</dbReference>
<dbReference type="SMART" id="SM00564">
    <property type="entry name" value="PQQ"/>
    <property type="match status" value="5"/>
</dbReference>
<dbReference type="RefSeq" id="WP_184860980.1">
    <property type="nucleotide sequence ID" value="NZ_JACHIR010000001.1"/>
</dbReference>
<dbReference type="PANTHER" id="PTHR34512:SF30">
    <property type="entry name" value="OUTER MEMBRANE PROTEIN ASSEMBLY FACTOR BAMB"/>
    <property type="match status" value="1"/>
</dbReference>